<evidence type="ECO:0000313" key="2">
    <source>
        <dbReference type="EMBL" id="CAG9831866.1"/>
    </source>
</evidence>
<feature type="signal peptide" evidence="1">
    <location>
        <begin position="1"/>
        <end position="19"/>
    </location>
</feature>
<dbReference type="EMBL" id="OU898278">
    <property type="protein sequence ID" value="CAG9831866.1"/>
    <property type="molecule type" value="Genomic_DNA"/>
</dbReference>
<name>A0A9N9XDL9_DIABA</name>
<keyword evidence="1" id="KW-0732">Signal</keyword>
<feature type="chain" id="PRO_5040443518" evidence="1">
    <location>
        <begin position="20"/>
        <end position="82"/>
    </location>
</feature>
<evidence type="ECO:0000313" key="3">
    <source>
        <dbReference type="Proteomes" id="UP001153709"/>
    </source>
</evidence>
<sequence length="82" mass="8574">MKQLVAITVLSLCICLCIAQQCPSCDPSGCAIPSCSSESVLKKKHPCDCCLSCYTEKQKGEDCSSISAACADGSFCINGICQ</sequence>
<evidence type="ECO:0000256" key="1">
    <source>
        <dbReference type="SAM" id="SignalP"/>
    </source>
</evidence>
<dbReference type="AlphaFoldDB" id="A0A9N9XDL9"/>
<protein>
    <submittedName>
        <fullName evidence="2">Uncharacterized protein</fullName>
    </submittedName>
</protein>
<dbReference type="InterPro" id="IPR009030">
    <property type="entry name" value="Growth_fac_rcpt_cys_sf"/>
</dbReference>
<proteinExistence type="predicted"/>
<gene>
    <name evidence="2" type="ORF">DIABBA_LOCUS5418</name>
</gene>
<accession>A0A9N9XDL9</accession>
<dbReference type="Proteomes" id="UP001153709">
    <property type="component" value="Chromosome 3"/>
</dbReference>
<dbReference type="SUPFAM" id="SSF57184">
    <property type="entry name" value="Growth factor receptor domain"/>
    <property type="match status" value="1"/>
</dbReference>
<reference evidence="2" key="1">
    <citation type="submission" date="2022-01" db="EMBL/GenBank/DDBJ databases">
        <authorList>
            <person name="King R."/>
        </authorList>
    </citation>
    <scope>NUCLEOTIDE SEQUENCE</scope>
</reference>
<keyword evidence="3" id="KW-1185">Reference proteome</keyword>
<dbReference type="OrthoDB" id="10423741at2759"/>
<organism evidence="2 3">
    <name type="scientific">Diabrotica balteata</name>
    <name type="common">Banded cucumber beetle</name>
    <dbReference type="NCBI Taxonomy" id="107213"/>
    <lineage>
        <taxon>Eukaryota</taxon>
        <taxon>Metazoa</taxon>
        <taxon>Ecdysozoa</taxon>
        <taxon>Arthropoda</taxon>
        <taxon>Hexapoda</taxon>
        <taxon>Insecta</taxon>
        <taxon>Pterygota</taxon>
        <taxon>Neoptera</taxon>
        <taxon>Endopterygota</taxon>
        <taxon>Coleoptera</taxon>
        <taxon>Polyphaga</taxon>
        <taxon>Cucujiformia</taxon>
        <taxon>Chrysomeloidea</taxon>
        <taxon>Chrysomelidae</taxon>
        <taxon>Galerucinae</taxon>
        <taxon>Diabroticina</taxon>
        <taxon>Diabroticites</taxon>
        <taxon>Diabrotica</taxon>
    </lineage>
</organism>